<proteinExistence type="inferred from homology"/>
<dbReference type="FunFam" id="1.10.10.10:FF:000001">
    <property type="entry name" value="LysR family transcriptional regulator"/>
    <property type="match status" value="1"/>
</dbReference>
<evidence type="ECO:0000313" key="6">
    <source>
        <dbReference type="EMBL" id="MYM85912.1"/>
    </source>
</evidence>
<dbReference type="InterPro" id="IPR005119">
    <property type="entry name" value="LysR_subst-bd"/>
</dbReference>
<dbReference type="CDD" id="cd08422">
    <property type="entry name" value="PBP2_CrgA_like"/>
    <property type="match status" value="1"/>
</dbReference>
<dbReference type="GO" id="GO:0006351">
    <property type="term" value="P:DNA-templated transcription"/>
    <property type="evidence" value="ECO:0007669"/>
    <property type="project" value="TreeGrafter"/>
</dbReference>
<dbReference type="PROSITE" id="PS50931">
    <property type="entry name" value="HTH_LYSR"/>
    <property type="match status" value="1"/>
</dbReference>
<dbReference type="GO" id="GO:0043565">
    <property type="term" value="F:sequence-specific DNA binding"/>
    <property type="evidence" value="ECO:0007669"/>
    <property type="project" value="TreeGrafter"/>
</dbReference>
<comment type="caution">
    <text evidence="6">The sequence shown here is derived from an EMBL/GenBank/DDBJ whole genome shotgun (WGS) entry which is preliminary data.</text>
</comment>
<evidence type="ECO:0000313" key="7">
    <source>
        <dbReference type="Proteomes" id="UP000470302"/>
    </source>
</evidence>
<accession>A0A845FXE9</accession>
<dbReference type="Proteomes" id="UP000470302">
    <property type="component" value="Unassembled WGS sequence"/>
</dbReference>
<evidence type="ECO:0000256" key="1">
    <source>
        <dbReference type="ARBA" id="ARBA00009437"/>
    </source>
</evidence>
<dbReference type="InterPro" id="IPR036390">
    <property type="entry name" value="WH_DNA-bd_sf"/>
</dbReference>
<dbReference type="PANTHER" id="PTHR30537">
    <property type="entry name" value="HTH-TYPE TRANSCRIPTIONAL REGULATOR"/>
    <property type="match status" value="1"/>
</dbReference>
<dbReference type="Gene3D" id="1.10.10.10">
    <property type="entry name" value="Winged helix-like DNA-binding domain superfamily/Winged helix DNA-binding domain"/>
    <property type="match status" value="1"/>
</dbReference>
<keyword evidence="2" id="KW-0805">Transcription regulation</keyword>
<dbReference type="SUPFAM" id="SSF46785">
    <property type="entry name" value="Winged helix' DNA-binding domain"/>
    <property type="match status" value="1"/>
</dbReference>
<gene>
    <name evidence="6" type="ORF">GTP91_01825</name>
</gene>
<dbReference type="InterPro" id="IPR000847">
    <property type="entry name" value="LysR_HTH_N"/>
</dbReference>
<dbReference type="GO" id="GO:0003700">
    <property type="term" value="F:DNA-binding transcription factor activity"/>
    <property type="evidence" value="ECO:0007669"/>
    <property type="project" value="InterPro"/>
</dbReference>
<protein>
    <submittedName>
        <fullName evidence="6">LysR family transcriptional regulator</fullName>
    </submittedName>
</protein>
<comment type="similarity">
    <text evidence="1">Belongs to the LysR transcriptional regulatory family.</text>
</comment>
<dbReference type="PANTHER" id="PTHR30537:SF5">
    <property type="entry name" value="HTH-TYPE TRANSCRIPTIONAL ACTIVATOR TTDR-RELATED"/>
    <property type="match status" value="1"/>
</dbReference>
<dbReference type="EMBL" id="WWCW01000003">
    <property type="protein sequence ID" value="MYM85912.1"/>
    <property type="molecule type" value="Genomic_DNA"/>
</dbReference>
<evidence type="ECO:0000256" key="4">
    <source>
        <dbReference type="ARBA" id="ARBA00023163"/>
    </source>
</evidence>
<reference evidence="6 7" key="1">
    <citation type="submission" date="2020-01" db="EMBL/GenBank/DDBJ databases">
        <title>Novel species isolated from a subtropical stream in China.</title>
        <authorList>
            <person name="Lu H."/>
        </authorList>
    </citation>
    <scope>NUCLEOTIDE SEQUENCE [LARGE SCALE GENOMIC DNA]</scope>
    <source>
        <strain evidence="6 7">FT82W</strain>
    </source>
</reference>
<organism evidence="6 7">
    <name type="scientific">Duganella vulcania</name>
    <dbReference type="NCBI Taxonomy" id="2692166"/>
    <lineage>
        <taxon>Bacteria</taxon>
        <taxon>Pseudomonadati</taxon>
        <taxon>Pseudomonadota</taxon>
        <taxon>Betaproteobacteria</taxon>
        <taxon>Burkholderiales</taxon>
        <taxon>Oxalobacteraceae</taxon>
        <taxon>Telluria group</taxon>
        <taxon>Duganella</taxon>
    </lineage>
</organism>
<dbReference type="Pfam" id="PF03466">
    <property type="entry name" value="LysR_substrate"/>
    <property type="match status" value="1"/>
</dbReference>
<dbReference type="Gene3D" id="3.40.190.290">
    <property type="match status" value="1"/>
</dbReference>
<feature type="domain" description="HTH lysR-type" evidence="5">
    <location>
        <begin position="1"/>
        <end position="59"/>
    </location>
</feature>
<dbReference type="SUPFAM" id="SSF53850">
    <property type="entry name" value="Periplasmic binding protein-like II"/>
    <property type="match status" value="1"/>
</dbReference>
<sequence>MEMLKEMAIFAQVVDSGGFSAAARQLELTTSAVSRHVSRLEAHMGGRLLQRTTRSLSLTELGQQVHAACARMVSTAREVHALAGSYSARPNGTIRVSAPIVLGQVWLAPRLPGFLARYPEVDVELQLVDRKIDLIEEGMDLAIRIATELAPGLAARTLGPVSYVLVASQQYLDAHGEPQSPYELPAHQCSYLGYARFGDAWSMRRGGETASIRVPSRLTINNSGALLSVVEAGGGIGLVPDFTARPALAQGRVRQVLPEWVFDQPYAGTVHAVYMPGPHLALKVRAFIDYLVEEGLPGTSEQMPRSAQRCRG</sequence>
<keyword evidence="3" id="KW-0238">DNA-binding</keyword>
<dbReference type="InterPro" id="IPR058163">
    <property type="entry name" value="LysR-type_TF_proteobact-type"/>
</dbReference>
<name>A0A845FXE9_9BURK</name>
<evidence type="ECO:0000259" key="5">
    <source>
        <dbReference type="PROSITE" id="PS50931"/>
    </source>
</evidence>
<keyword evidence="4" id="KW-0804">Transcription</keyword>
<dbReference type="Pfam" id="PF00126">
    <property type="entry name" value="HTH_1"/>
    <property type="match status" value="1"/>
</dbReference>
<dbReference type="InterPro" id="IPR036388">
    <property type="entry name" value="WH-like_DNA-bd_sf"/>
</dbReference>
<evidence type="ECO:0000256" key="3">
    <source>
        <dbReference type="ARBA" id="ARBA00023125"/>
    </source>
</evidence>
<dbReference type="RefSeq" id="WP_161095230.1">
    <property type="nucleotide sequence ID" value="NZ_WWCW01000003.1"/>
</dbReference>
<evidence type="ECO:0000256" key="2">
    <source>
        <dbReference type="ARBA" id="ARBA00023015"/>
    </source>
</evidence>
<dbReference type="AlphaFoldDB" id="A0A845FXE9"/>